<keyword evidence="2" id="KW-1185">Reference proteome</keyword>
<dbReference type="EMBL" id="CAKXAJ010015389">
    <property type="protein sequence ID" value="CAH2216420.1"/>
    <property type="molecule type" value="Genomic_DNA"/>
</dbReference>
<feature type="non-terminal residue" evidence="1">
    <location>
        <position position="1"/>
    </location>
</feature>
<reference evidence="1" key="1">
    <citation type="submission" date="2022-03" db="EMBL/GenBank/DDBJ databases">
        <authorList>
            <person name="Lindestad O."/>
        </authorList>
    </citation>
    <scope>NUCLEOTIDE SEQUENCE</scope>
</reference>
<protein>
    <submittedName>
        <fullName evidence="1">Jg24404 protein</fullName>
    </submittedName>
</protein>
<dbReference type="Proteomes" id="UP000838756">
    <property type="component" value="Unassembled WGS sequence"/>
</dbReference>
<evidence type="ECO:0000313" key="2">
    <source>
        <dbReference type="Proteomes" id="UP000838756"/>
    </source>
</evidence>
<proteinExistence type="predicted"/>
<comment type="caution">
    <text evidence="1">The sequence shown here is derived from an EMBL/GenBank/DDBJ whole genome shotgun (WGS) entry which is preliminary data.</text>
</comment>
<gene>
    <name evidence="1" type="primary">jg24404</name>
    <name evidence="1" type="ORF">PAEG_LOCUS4467</name>
</gene>
<evidence type="ECO:0000313" key="1">
    <source>
        <dbReference type="EMBL" id="CAH2216420.1"/>
    </source>
</evidence>
<name>A0A8S4QMU1_9NEOP</name>
<sequence length="47" mass="5397">PVAEEPVKVQQDFKNVQKVEIKPQTKMKMQADKKIIIESKTQVGMLD</sequence>
<dbReference type="OrthoDB" id="341259at2759"/>
<accession>A0A8S4QMU1</accession>
<dbReference type="AlphaFoldDB" id="A0A8S4QMU1"/>
<organism evidence="1 2">
    <name type="scientific">Pararge aegeria aegeria</name>
    <dbReference type="NCBI Taxonomy" id="348720"/>
    <lineage>
        <taxon>Eukaryota</taxon>
        <taxon>Metazoa</taxon>
        <taxon>Ecdysozoa</taxon>
        <taxon>Arthropoda</taxon>
        <taxon>Hexapoda</taxon>
        <taxon>Insecta</taxon>
        <taxon>Pterygota</taxon>
        <taxon>Neoptera</taxon>
        <taxon>Endopterygota</taxon>
        <taxon>Lepidoptera</taxon>
        <taxon>Glossata</taxon>
        <taxon>Ditrysia</taxon>
        <taxon>Papilionoidea</taxon>
        <taxon>Nymphalidae</taxon>
        <taxon>Satyrinae</taxon>
        <taxon>Satyrini</taxon>
        <taxon>Parargina</taxon>
        <taxon>Pararge</taxon>
    </lineage>
</organism>